<dbReference type="KEGG" id="gbc:GbCGDNIH3_0395"/>
<dbReference type="RefSeq" id="WP_025285954.1">
    <property type="nucleotide sequence ID" value="NZ_CP003181.2"/>
</dbReference>
<keyword evidence="3 4" id="KW-0342">GTP-binding</keyword>
<dbReference type="Pfam" id="PF03668">
    <property type="entry name" value="RapZ-like_N"/>
    <property type="match status" value="1"/>
</dbReference>
<keyword evidence="1 4" id="KW-0547">Nucleotide-binding</keyword>
<evidence type="ECO:0000259" key="7">
    <source>
        <dbReference type="Pfam" id="PF22740"/>
    </source>
</evidence>
<protein>
    <submittedName>
        <fullName evidence="8">ATP-binding protein (Contains P-loop)</fullName>
    </submittedName>
</protein>
<accession>A0AAN0RC55</accession>
<evidence type="ECO:0000313" key="8">
    <source>
        <dbReference type="EMBL" id="AHJ62163.1"/>
    </source>
</evidence>
<evidence type="ECO:0000256" key="5">
    <source>
        <dbReference type="SAM" id="MobiDB-lite"/>
    </source>
</evidence>
<evidence type="ECO:0000256" key="4">
    <source>
        <dbReference type="HAMAP-Rule" id="MF_00636"/>
    </source>
</evidence>
<evidence type="ECO:0000256" key="2">
    <source>
        <dbReference type="ARBA" id="ARBA00022840"/>
    </source>
</evidence>
<dbReference type="InterPro" id="IPR053931">
    <property type="entry name" value="RapZ_C"/>
</dbReference>
<dbReference type="SUPFAM" id="SSF52540">
    <property type="entry name" value="P-loop containing nucleoside triphosphate hydrolases"/>
    <property type="match status" value="2"/>
</dbReference>
<sequence length="324" mass="35431">MSTDQYRRVVVITGLSGAGKSTILRALEDAGYETVDNPPLPLVHDLVARGEGPLAFAVDARSRGFTADGLALAMERMRQLPGVRADLVFVRADTAALLSRYTETRHRHPLASGVGVRDGIRAEEILTASLVDVADLVVDTTDLPVTRLRAMIAERYGPEETGQGMVVSLISFAYPKGLPREADLVLDARFLRNPHYDPTLKPRTGQDRDVAAYIEADPDYATFHDRIDALLRLLLPRFVQEGKKYATIAIGCTGGRHRSVHLVEKLGEELRAQGWSVLRTHRELGISDDAPQAGAARVPTDDRNGRPEEHGSAQAPDELSRTTS</sequence>
<evidence type="ECO:0000256" key="3">
    <source>
        <dbReference type="ARBA" id="ARBA00023134"/>
    </source>
</evidence>
<dbReference type="PIRSF" id="PIRSF005052">
    <property type="entry name" value="P-loopkin"/>
    <property type="match status" value="1"/>
</dbReference>
<dbReference type="EMBL" id="CP003181">
    <property type="protein sequence ID" value="AHJ62163.1"/>
    <property type="molecule type" value="Genomic_DNA"/>
</dbReference>
<dbReference type="Proteomes" id="UP000019438">
    <property type="component" value="Chromosome"/>
</dbReference>
<dbReference type="GO" id="GO:0005524">
    <property type="term" value="F:ATP binding"/>
    <property type="evidence" value="ECO:0007669"/>
    <property type="project" value="UniProtKB-UniRule"/>
</dbReference>
<dbReference type="InterPro" id="IPR027417">
    <property type="entry name" value="P-loop_NTPase"/>
</dbReference>
<organism evidence="8 9">
    <name type="scientific">Granulibacter bethesdensis</name>
    <dbReference type="NCBI Taxonomy" id="364410"/>
    <lineage>
        <taxon>Bacteria</taxon>
        <taxon>Pseudomonadati</taxon>
        <taxon>Pseudomonadota</taxon>
        <taxon>Alphaproteobacteria</taxon>
        <taxon>Acetobacterales</taxon>
        <taxon>Acetobacteraceae</taxon>
        <taxon>Granulibacter</taxon>
    </lineage>
</organism>
<dbReference type="NCBIfam" id="NF003828">
    <property type="entry name" value="PRK05416.1"/>
    <property type="match status" value="1"/>
</dbReference>
<dbReference type="GO" id="GO:0005525">
    <property type="term" value="F:GTP binding"/>
    <property type="evidence" value="ECO:0007669"/>
    <property type="project" value="UniProtKB-UniRule"/>
</dbReference>
<dbReference type="Pfam" id="PF22740">
    <property type="entry name" value="PapZ_C"/>
    <property type="match status" value="1"/>
</dbReference>
<feature type="domain" description="RapZ-like N-terminal" evidence="6">
    <location>
        <begin position="9"/>
        <end position="157"/>
    </location>
</feature>
<dbReference type="PANTHER" id="PTHR30448">
    <property type="entry name" value="RNASE ADAPTER PROTEIN RAPZ"/>
    <property type="match status" value="1"/>
</dbReference>
<name>A0AAN0RC55_9PROT</name>
<evidence type="ECO:0000256" key="1">
    <source>
        <dbReference type="ARBA" id="ARBA00022741"/>
    </source>
</evidence>
<dbReference type="HAMAP" id="MF_00636">
    <property type="entry name" value="RapZ_like"/>
    <property type="match status" value="1"/>
</dbReference>
<dbReference type="PANTHER" id="PTHR30448:SF0">
    <property type="entry name" value="RNASE ADAPTER PROTEIN RAPZ"/>
    <property type="match status" value="1"/>
</dbReference>
<dbReference type="InterPro" id="IPR005337">
    <property type="entry name" value="RapZ-like"/>
</dbReference>
<feature type="binding site" evidence="4">
    <location>
        <begin position="59"/>
        <end position="62"/>
    </location>
    <ligand>
        <name>GTP</name>
        <dbReference type="ChEBI" id="CHEBI:37565"/>
    </ligand>
</feature>
<feature type="domain" description="RapZ C-terminal" evidence="7">
    <location>
        <begin position="165"/>
        <end position="284"/>
    </location>
</feature>
<dbReference type="InterPro" id="IPR053930">
    <property type="entry name" value="RapZ-like_N"/>
</dbReference>
<feature type="compositionally biased region" description="Basic and acidic residues" evidence="5">
    <location>
        <begin position="299"/>
        <end position="311"/>
    </location>
</feature>
<reference evidence="9" key="1">
    <citation type="submission" date="2012-06" db="EMBL/GenBank/DDBJ databases">
        <title>Genome analysis of multiple Granulibacter bethesdensis isolates demonstrates substantial genome diversity.</title>
        <authorList>
            <person name="Greenberg D.E."/>
            <person name="Porcella S.F."/>
            <person name="Zarember K."/>
            <person name="Zelazny A.M."/>
            <person name="Bruno D."/>
            <person name="Martens C."/>
            <person name="Barbian K.D."/>
            <person name="Jaske E."/>
            <person name="Holland S.M."/>
        </authorList>
    </citation>
    <scope>NUCLEOTIDE SEQUENCE [LARGE SCALE GENOMIC DNA]</scope>
    <source>
        <strain evidence="9">CGDNIH3</strain>
    </source>
</reference>
<feature type="binding site" evidence="4">
    <location>
        <begin position="14"/>
        <end position="21"/>
    </location>
    <ligand>
        <name>ATP</name>
        <dbReference type="ChEBI" id="CHEBI:30616"/>
    </ligand>
</feature>
<feature type="region of interest" description="Disordered" evidence="5">
    <location>
        <begin position="286"/>
        <end position="324"/>
    </location>
</feature>
<dbReference type="AlphaFoldDB" id="A0AAN0RC55"/>
<proteinExistence type="inferred from homology"/>
<evidence type="ECO:0000259" key="6">
    <source>
        <dbReference type="Pfam" id="PF03668"/>
    </source>
</evidence>
<gene>
    <name evidence="8" type="ORF">GbCGDNIH3_0395</name>
</gene>
<evidence type="ECO:0000313" key="9">
    <source>
        <dbReference type="Proteomes" id="UP000019438"/>
    </source>
</evidence>
<keyword evidence="2 4" id="KW-0067">ATP-binding</keyword>